<gene>
    <name evidence="12" type="ORF">PAHAL_8G229700</name>
</gene>
<organism evidence="12">
    <name type="scientific">Panicum hallii</name>
    <dbReference type="NCBI Taxonomy" id="206008"/>
    <lineage>
        <taxon>Eukaryota</taxon>
        <taxon>Viridiplantae</taxon>
        <taxon>Streptophyta</taxon>
        <taxon>Embryophyta</taxon>
        <taxon>Tracheophyta</taxon>
        <taxon>Spermatophyta</taxon>
        <taxon>Magnoliopsida</taxon>
        <taxon>Liliopsida</taxon>
        <taxon>Poales</taxon>
        <taxon>Poaceae</taxon>
        <taxon>PACMAD clade</taxon>
        <taxon>Panicoideae</taxon>
        <taxon>Panicodae</taxon>
        <taxon>Paniceae</taxon>
        <taxon>Panicinae</taxon>
        <taxon>Panicum</taxon>
        <taxon>Panicum sect. Panicum</taxon>
    </lineage>
</organism>
<feature type="region of interest" description="Disordered" evidence="7">
    <location>
        <begin position="864"/>
        <end position="888"/>
    </location>
</feature>
<reference evidence="12" key="1">
    <citation type="submission" date="2018-04" db="EMBL/GenBank/DDBJ databases">
        <title>WGS assembly of Panicum hallii.</title>
        <authorList>
            <person name="Lovell J."/>
            <person name="Jenkins J."/>
            <person name="Lowry D."/>
            <person name="Mamidi S."/>
            <person name="Sreedasyam A."/>
            <person name="Weng X."/>
            <person name="Barry K."/>
            <person name="Bonette J."/>
            <person name="Campitelli B."/>
            <person name="Daum C."/>
            <person name="Gordon S."/>
            <person name="Gould B."/>
            <person name="Lipzen A."/>
            <person name="Macqueen A."/>
            <person name="Palacio-Mejia J."/>
            <person name="Plott C."/>
            <person name="Shakirov E."/>
            <person name="Shu S."/>
            <person name="Yoshinaga Y."/>
            <person name="Zane M."/>
            <person name="Rokhsar D."/>
            <person name="Grimwood J."/>
            <person name="Schmutz J."/>
            <person name="Juenger T."/>
        </authorList>
    </citation>
    <scope>NUCLEOTIDE SEQUENCE [LARGE SCALE GENOMIC DNA]</scope>
    <source>
        <strain evidence="12">FIL2</strain>
    </source>
</reference>
<dbReference type="CDD" id="cd14798">
    <property type="entry name" value="RX-CC_like"/>
    <property type="match status" value="1"/>
</dbReference>
<dbReference type="PANTHER" id="PTHR23155:SF1135">
    <property type="entry name" value="OS08G0246300 PROTEIN"/>
    <property type="match status" value="1"/>
</dbReference>
<dbReference type="InterPro" id="IPR044974">
    <property type="entry name" value="Disease_R_plants"/>
</dbReference>
<dbReference type="Proteomes" id="UP000243499">
    <property type="component" value="Chromosome 8"/>
</dbReference>
<name>A0A2S3IF65_9POAL</name>
<evidence type="ECO:0000259" key="11">
    <source>
        <dbReference type="Pfam" id="PF23598"/>
    </source>
</evidence>
<feature type="domain" description="Disease resistance R13L4/SHOC-2-like LRR" evidence="11">
    <location>
        <begin position="760"/>
        <end position="861"/>
    </location>
</feature>
<feature type="domain" description="Disease resistance N-terminal" evidence="9">
    <location>
        <begin position="19"/>
        <end position="92"/>
    </location>
</feature>
<feature type="compositionally biased region" description="Polar residues" evidence="7">
    <location>
        <begin position="873"/>
        <end position="888"/>
    </location>
</feature>
<dbReference type="PANTHER" id="PTHR23155">
    <property type="entry name" value="DISEASE RESISTANCE PROTEIN RP"/>
    <property type="match status" value="1"/>
</dbReference>
<dbReference type="Pfam" id="PF23598">
    <property type="entry name" value="LRR_14"/>
    <property type="match status" value="2"/>
</dbReference>
<dbReference type="AlphaFoldDB" id="A0A2S3IF65"/>
<evidence type="ECO:0000256" key="3">
    <source>
        <dbReference type="ARBA" id="ARBA00022737"/>
    </source>
</evidence>
<feature type="domain" description="NB-ARC" evidence="8">
    <location>
        <begin position="204"/>
        <end position="345"/>
    </location>
</feature>
<proteinExistence type="inferred from homology"/>
<evidence type="ECO:0008006" key="13">
    <source>
        <dbReference type="Google" id="ProtNLM"/>
    </source>
</evidence>
<dbReference type="Pfam" id="PF23559">
    <property type="entry name" value="WHD_DRP"/>
    <property type="match status" value="1"/>
</dbReference>
<keyword evidence="6" id="KW-0175">Coiled coil</keyword>
<keyword evidence="2" id="KW-0433">Leucine-rich repeat</keyword>
<keyword evidence="3" id="KW-0677">Repeat</keyword>
<protein>
    <recommendedName>
        <fullName evidence="13">NB-ARC domain-containing protein</fullName>
    </recommendedName>
</protein>
<evidence type="ECO:0000256" key="5">
    <source>
        <dbReference type="ARBA" id="ARBA00022821"/>
    </source>
</evidence>
<dbReference type="SUPFAM" id="SSF52540">
    <property type="entry name" value="P-loop containing nucleoside triphosphate hydrolases"/>
    <property type="match status" value="2"/>
</dbReference>
<accession>A0A2S3IF65</accession>
<dbReference type="GO" id="GO:0043531">
    <property type="term" value="F:ADP binding"/>
    <property type="evidence" value="ECO:0007669"/>
    <property type="project" value="InterPro"/>
</dbReference>
<evidence type="ECO:0000256" key="7">
    <source>
        <dbReference type="SAM" id="MobiDB-lite"/>
    </source>
</evidence>
<dbReference type="InterPro" id="IPR055414">
    <property type="entry name" value="LRR_R13L4/SHOC2-like"/>
</dbReference>
<evidence type="ECO:0000256" key="1">
    <source>
        <dbReference type="ARBA" id="ARBA00008894"/>
    </source>
</evidence>
<dbReference type="Gene3D" id="3.80.10.10">
    <property type="entry name" value="Ribonuclease Inhibitor"/>
    <property type="match status" value="1"/>
</dbReference>
<dbReference type="GO" id="GO:0098542">
    <property type="term" value="P:defense response to other organism"/>
    <property type="evidence" value="ECO:0007669"/>
    <property type="project" value="TreeGrafter"/>
</dbReference>
<dbReference type="InterPro" id="IPR038005">
    <property type="entry name" value="RX-like_CC"/>
</dbReference>
<dbReference type="SUPFAM" id="SSF52047">
    <property type="entry name" value="RNI-like"/>
    <property type="match status" value="1"/>
</dbReference>
<dbReference type="InterPro" id="IPR002182">
    <property type="entry name" value="NB-ARC"/>
</dbReference>
<sequence>MADLVLGLAKTAVEGTVAIARTAIEEEDKLQKSVKRDLILISDELEMMNSFLNVARDRVTDDVTGTLVRQVRNMALDVEDCIESVVHLDDDKTHWWRRLLPSCVPAAAPAVHLDSAVADLELLKARVEAMGQRNLRYSRIGDPAGSKPTGDEQTHHRQGAAASTTASKSILLRSAASSSERFCHTNLLSSLITHWRCSSCVHHQVISVFGTVGVTSVIKRAYEDQEILEDFRCRAWVKLTHPFNPREFIRSVVAQFCRNRVDLAVATEDDVVIKEFMEQMSSHKYLVVLEDVSSMDDWEAVRVYLPHNNYGSCIVVSTHELEVASLCVGHPRGVYELQKLSAHHSVYAIAKKDAPERTVDKLKIAREWLDKHPLVGPELDLLLHFRFNVARGGFGGGVFSVWGISGVGRSFLVKHLYYDMLTTLGRSDRFKYGWVNVSRPFDLMDLSWSLLLDLNDGSLQDRMSVMQDPIQECHEYMCNHRCVVVIDGLQSTEEWDLIKIALELGTSRHCVVVVTSEESVAKYCATDRDRVWNVKGLGVDHAFEIIQKRYKRHHQAATEDEMHILHKCGGLPKVICAVAGMCYQEGYSWKSLVKDNFVSELKAKPSLEDLFVWLLSYFHSCPDFLKPCIFYLSIFPLNHIIRRRRLVRRWIAEGYSRDSKESTAEKNGEMSFSKLVNLSMIQVPRTTERTVEQKSMRMPLCQVNGFFREYIVSQSMEDNLVFALEGHCDKNLHRTGRHLAIEMSWDRDQNVYESIDFARLRSLTVFGQWESFFVSDKMRLLRVLDLEDVSSGLTNRDVEQMVKLLPRLKFLSLRGCREISHLPDSLGGLWQLQTLDIQGTSVTMLPPSIIKLEKLQYLRAGITKHEHHHHQANTEAADQKPAQSASPMSRTLGSCLLSKLSRHRLLGGSSHNGVKVPGGIGKLSDMHTLGMVDIGTAGGDAILEELKKLTQLHKLGVSGINRNNIQKFYSVISGLAHLESLSLRVQVDEDDEAGWLDLDDISFEPLVNLRSLKLYGLVRKLPTWTKQLKNLRKLSLQMTMLPKEGIDDIIDSQSQLDHIRLFLSEFQDGELHFGREFIFLGLLEISCNSRVQATITFHDNFLLKVLRIRCWGESSLRFSGLQSLKALEEVWLSSPYDDGLKQHLESELAERPEEWSVLRLEEPGSWIPWLLTSS</sequence>
<dbReference type="InterPro" id="IPR041118">
    <property type="entry name" value="Rx_N"/>
</dbReference>
<keyword evidence="4" id="KW-0547">Nucleotide-binding</keyword>
<evidence type="ECO:0000256" key="6">
    <source>
        <dbReference type="ARBA" id="ARBA00023054"/>
    </source>
</evidence>
<dbReference type="InterPro" id="IPR027417">
    <property type="entry name" value="P-loop_NTPase"/>
</dbReference>
<dbReference type="Pfam" id="PF00931">
    <property type="entry name" value="NB-ARC"/>
    <property type="match status" value="2"/>
</dbReference>
<feature type="domain" description="Disease resistance protein winged helix" evidence="10">
    <location>
        <begin position="634"/>
        <end position="698"/>
    </location>
</feature>
<comment type="similarity">
    <text evidence="1">Belongs to the disease resistance NB-LRR family.</text>
</comment>
<evidence type="ECO:0000259" key="9">
    <source>
        <dbReference type="Pfam" id="PF18052"/>
    </source>
</evidence>
<evidence type="ECO:0000256" key="2">
    <source>
        <dbReference type="ARBA" id="ARBA00022614"/>
    </source>
</evidence>
<evidence type="ECO:0000256" key="4">
    <source>
        <dbReference type="ARBA" id="ARBA00022741"/>
    </source>
</evidence>
<feature type="region of interest" description="Disordered" evidence="7">
    <location>
        <begin position="138"/>
        <end position="165"/>
    </location>
</feature>
<dbReference type="InterPro" id="IPR058922">
    <property type="entry name" value="WHD_DRP"/>
</dbReference>
<dbReference type="EMBL" id="CM008053">
    <property type="protein sequence ID" value="PAN43346.1"/>
    <property type="molecule type" value="Genomic_DNA"/>
</dbReference>
<dbReference type="Pfam" id="PF18052">
    <property type="entry name" value="Rx_N"/>
    <property type="match status" value="1"/>
</dbReference>
<evidence type="ECO:0000259" key="10">
    <source>
        <dbReference type="Pfam" id="PF23559"/>
    </source>
</evidence>
<keyword evidence="5" id="KW-0611">Plant defense</keyword>
<evidence type="ECO:0000313" key="12">
    <source>
        <dbReference type="EMBL" id="PAN43346.1"/>
    </source>
</evidence>
<feature type="domain" description="Disease resistance R13L4/SHOC-2-like LRR" evidence="11">
    <location>
        <begin position="912"/>
        <end position="1135"/>
    </location>
</feature>
<dbReference type="Gene3D" id="3.40.50.300">
    <property type="entry name" value="P-loop containing nucleotide triphosphate hydrolases"/>
    <property type="match status" value="2"/>
</dbReference>
<dbReference type="Gramene" id="PAN43346">
    <property type="protein sequence ID" value="PAN43346"/>
    <property type="gene ID" value="PAHAL_8G229700"/>
</dbReference>
<dbReference type="InterPro" id="IPR032675">
    <property type="entry name" value="LRR_dom_sf"/>
</dbReference>
<feature type="domain" description="NB-ARC" evidence="8">
    <location>
        <begin position="397"/>
        <end position="549"/>
    </location>
</feature>
<evidence type="ECO:0000259" key="8">
    <source>
        <dbReference type="Pfam" id="PF00931"/>
    </source>
</evidence>
<dbReference type="Gene3D" id="1.20.5.4130">
    <property type="match status" value="1"/>
</dbReference>